<evidence type="ECO:0000256" key="2">
    <source>
        <dbReference type="SAM" id="MobiDB-lite"/>
    </source>
</evidence>
<evidence type="ECO:0000313" key="3">
    <source>
        <dbReference type="EMBL" id="PQO28651.1"/>
    </source>
</evidence>
<comment type="caution">
    <text evidence="3">The sequence shown here is derived from an EMBL/GenBank/DDBJ whole genome shotgun (WGS) entry which is preliminary data.</text>
</comment>
<dbReference type="PANTHER" id="PTHR30203">
    <property type="entry name" value="OUTER MEMBRANE CATION EFFLUX PROTEIN"/>
    <property type="match status" value="1"/>
</dbReference>
<sequence>MGQTTGTFVASHSPVSSVSSDIPSNVSLATANATQLPEFSLEDDASVVTLAAAHLDPSPSDLVDVPAVPNAAVIQFDLMSAVSQGLAENPDLIALRQNENVGRGVLGVAQTYPFNPFVQVRATPYQDAPNAGVGTTYHYVLLMQRIELAHQQRYREQNAASSLNQIRWSIHAAELQNVGQSARLYLTALYQHDLLELARTAHEYNLLIKNTLEKQLDAGQASGADVEIARIDAQATAQQVRLADANFKTAVRDLKRQLGLSPETDFALTDSLSKLKWQMPHLISDGGVQPCQMEDPELISHWAASRPDVLAALADVDAARANLNLASAAKIPDMQVGPYYQRSRDQTTYVGLQAQMDIPVFNTGAPLERQRVAELHQRTTAWQQLFRRANLEAEAAWQRYRLAYDSLHASGLDDPGQTPAALQGLERQFQAGEVDITRVVQARNSILQNQRIRLDLYNELAQATADVIISIGLPIENVVR</sequence>
<accession>A0A2S8F918</accession>
<protein>
    <submittedName>
        <fullName evidence="3">TolC family protein</fullName>
    </submittedName>
</protein>
<comment type="similarity">
    <text evidence="1">Belongs to the outer membrane factor (OMF) (TC 1.B.17) family.</text>
</comment>
<dbReference type="GO" id="GO:0015562">
    <property type="term" value="F:efflux transmembrane transporter activity"/>
    <property type="evidence" value="ECO:0007669"/>
    <property type="project" value="InterPro"/>
</dbReference>
<dbReference type="SUPFAM" id="SSF56954">
    <property type="entry name" value="Outer membrane efflux proteins (OEP)"/>
    <property type="match status" value="1"/>
</dbReference>
<feature type="region of interest" description="Disordered" evidence="2">
    <location>
        <begin position="1"/>
        <end position="22"/>
    </location>
</feature>
<dbReference type="Pfam" id="PF02321">
    <property type="entry name" value="OEP"/>
    <property type="match status" value="1"/>
</dbReference>
<dbReference type="InterPro" id="IPR003423">
    <property type="entry name" value="OMP_efflux"/>
</dbReference>
<dbReference type="PANTHER" id="PTHR30203:SF24">
    <property type="entry name" value="BLR4935 PROTEIN"/>
    <property type="match status" value="1"/>
</dbReference>
<name>A0A2S8F918_9BACT</name>
<dbReference type="Proteomes" id="UP000238322">
    <property type="component" value="Unassembled WGS sequence"/>
</dbReference>
<feature type="compositionally biased region" description="Low complexity" evidence="2">
    <location>
        <begin position="9"/>
        <end position="22"/>
    </location>
</feature>
<organism evidence="3 4">
    <name type="scientific">Blastopirellula marina</name>
    <dbReference type="NCBI Taxonomy" id="124"/>
    <lineage>
        <taxon>Bacteria</taxon>
        <taxon>Pseudomonadati</taxon>
        <taxon>Planctomycetota</taxon>
        <taxon>Planctomycetia</taxon>
        <taxon>Pirellulales</taxon>
        <taxon>Pirellulaceae</taxon>
        <taxon>Blastopirellula</taxon>
    </lineage>
</organism>
<dbReference type="Gene3D" id="1.20.1600.10">
    <property type="entry name" value="Outer membrane efflux proteins (OEP)"/>
    <property type="match status" value="1"/>
</dbReference>
<evidence type="ECO:0000313" key="4">
    <source>
        <dbReference type="Proteomes" id="UP000238322"/>
    </source>
</evidence>
<gene>
    <name evidence="3" type="ORF">C5Y83_28055</name>
</gene>
<reference evidence="3 4" key="1">
    <citation type="submission" date="2018-02" db="EMBL/GenBank/DDBJ databases">
        <title>Comparative genomes isolates from brazilian mangrove.</title>
        <authorList>
            <person name="Araujo J.E."/>
            <person name="Taketani R.G."/>
            <person name="Silva M.C.P."/>
            <person name="Loureco M.V."/>
            <person name="Andreote F.D."/>
        </authorList>
    </citation>
    <scope>NUCLEOTIDE SEQUENCE [LARGE SCALE GENOMIC DNA]</scope>
    <source>
        <strain evidence="3 4">Hex-1 MGV</strain>
    </source>
</reference>
<proteinExistence type="inferred from homology"/>
<evidence type="ECO:0000256" key="1">
    <source>
        <dbReference type="ARBA" id="ARBA00007613"/>
    </source>
</evidence>
<dbReference type="EMBL" id="PUHY01000016">
    <property type="protein sequence ID" value="PQO28651.1"/>
    <property type="molecule type" value="Genomic_DNA"/>
</dbReference>
<dbReference type="OrthoDB" id="260608at2"/>
<dbReference type="InterPro" id="IPR010131">
    <property type="entry name" value="MdtP/NodT-like"/>
</dbReference>
<dbReference type="AlphaFoldDB" id="A0A2S8F918"/>